<protein>
    <recommendedName>
        <fullName evidence="3">Dynein heavy chain ATP-binding dynein motor region domain-containing protein</fullName>
    </recommendedName>
</protein>
<comment type="caution">
    <text evidence="4">The sequence shown here is derived from an EMBL/GenBank/DDBJ whole genome shotgun (WGS) entry which is preliminary data.</text>
</comment>
<dbReference type="Gene3D" id="1.10.8.1220">
    <property type="match status" value="1"/>
</dbReference>
<evidence type="ECO:0000313" key="4">
    <source>
        <dbReference type="EMBL" id="MEQ2313957.1"/>
    </source>
</evidence>
<dbReference type="Proteomes" id="UP001469553">
    <property type="component" value="Unassembled WGS sequence"/>
</dbReference>
<dbReference type="PANTHER" id="PTHR10676">
    <property type="entry name" value="DYNEIN HEAVY CHAIN FAMILY PROTEIN"/>
    <property type="match status" value="1"/>
</dbReference>
<accession>A0ABV1A7J9</accession>
<dbReference type="Gene3D" id="6.10.140.1060">
    <property type="match status" value="1"/>
</dbReference>
<keyword evidence="2" id="KW-0732">Signal</keyword>
<evidence type="ECO:0000256" key="2">
    <source>
        <dbReference type="SAM" id="SignalP"/>
    </source>
</evidence>
<proteinExistence type="predicted"/>
<gene>
    <name evidence="4" type="ORF">AMECASPLE_007206</name>
</gene>
<evidence type="ECO:0000256" key="1">
    <source>
        <dbReference type="SAM" id="Coils"/>
    </source>
</evidence>
<feature type="domain" description="Dynein heavy chain ATP-binding dynein motor region" evidence="3">
    <location>
        <begin position="194"/>
        <end position="245"/>
    </location>
</feature>
<dbReference type="EMBL" id="JAHRIP010085001">
    <property type="protein sequence ID" value="MEQ2313957.1"/>
    <property type="molecule type" value="Genomic_DNA"/>
</dbReference>
<organism evidence="4 5">
    <name type="scientific">Ameca splendens</name>
    <dbReference type="NCBI Taxonomy" id="208324"/>
    <lineage>
        <taxon>Eukaryota</taxon>
        <taxon>Metazoa</taxon>
        <taxon>Chordata</taxon>
        <taxon>Craniata</taxon>
        <taxon>Vertebrata</taxon>
        <taxon>Euteleostomi</taxon>
        <taxon>Actinopterygii</taxon>
        <taxon>Neopterygii</taxon>
        <taxon>Teleostei</taxon>
        <taxon>Neoteleostei</taxon>
        <taxon>Acanthomorphata</taxon>
        <taxon>Ovalentaria</taxon>
        <taxon>Atherinomorphae</taxon>
        <taxon>Cyprinodontiformes</taxon>
        <taxon>Goodeidae</taxon>
        <taxon>Ameca</taxon>
    </lineage>
</organism>
<dbReference type="Pfam" id="PF12781">
    <property type="entry name" value="AAA_9"/>
    <property type="match status" value="1"/>
</dbReference>
<reference evidence="4 5" key="1">
    <citation type="submission" date="2021-06" db="EMBL/GenBank/DDBJ databases">
        <authorList>
            <person name="Palmer J.M."/>
        </authorList>
    </citation>
    <scope>NUCLEOTIDE SEQUENCE [LARGE SCALE GENOMIC DNA]</scope>
    <source>
        <strain evidence="4 5">AS_MEX2019</strain>
        <tissue evidence="4">Muscle</tissue>
    </source>
</reference>
<keyword evidence="5" id="KW-1185">Reference proteome</keyword>
<keyword evidence="1" id="KW-0175">Coiled coil</keyword>
<evidence type="ECO:0000259" key="3">
    <source>
        <dbReference type="Pfam" id="PF12781"/>
    </source>
</evidence>
<feature type="coiled-coil region" evidence="1">
    <location>
        <begin position="235"/>
        <end position="265"/>
    </location>
</feature>
<sequence>MLLLLVLLLSFSPSFPGQPQLEEDLDPDLGDFDLDIAPRRVPRQVKAILVKVGSWAAPLSMISFRPPSNVGLISSPPHSLPVAGVSSHWCNGGSRCPGLGALVCAGALPVAAYRGLGLLAWSSLCLGRDVPQGLGSLGPWLDLLQHRRLLPGPVGSSLQLPEDSALWLLGGSPGLLVSEHGLQNEALNGFLLSSNLTKEQNGFKITLKTLEDNLLSRLSSASGNFLGDTELVENLETTKRTAAEIEQKVKEAKVTEAKINEAREHYRPAAARASFMYFIMNDLNKIHPMYQFSLKVALY</sequence>
<feature type="chain" id="PRO_5045099358" description="Dynein heavy chain ATP-binding dynein motor region domain-containing protein" evidence="2">
    <location>
        <begin position="17"/>
        <end position="299"/>
    </location>
</feature>
<dbReference type="PANTHER" id="PTHR10676:SF257">
    <property type="entry name" value="DYNEIN AXONEMAL HEAVY CHAIN 9"/>
    <property type="match status" value="1"/>
</dbReference>
<evidence type="ECO:0000313" key="5">
    <source>
        <dbReference type="Proteomes" id="UP001469553"/>
    </source>
</evidence>
<dbReference type="InterPro" id="IPR035706">
    <property type="entry name" value="AAA_9"/>
</dbReference>
<feature type="signal peptide" evidence="2">
    <location>
        <begin position="1"/>
        <end position="16"/>
    </location>
</feature>
<dbReference type="InterPro" id="IPR026983">
    <property type="entry name" value="DHC"/>
</dbReference>
<name>A0ABV1A7J9_9TELE</name>